<evidence type="ECO:0000313" key="2">
    <source>
        <dbReference type="EMBL" id="QHT84467.1"/>
    </source>
</evidence>
<dbReference type="InterPro" id="IPR050566">
    <property type="entry name" value="Deoxyribonucleoside_kinase"/>
</dbReference>
<dbReference type="PIRSF" id="PIRSF000705">
    <property type="entry name" value="DNK"/>
    <property type="match status" value="1"/>
</dbReference>
<dbReference type="PANTHER" id="PTHR10513">
    <property type="entry name" value="DEOXYNUCLEOSIDE KINASE"/>
    <property type="match status" value="1"/>
</dbReference>
<name>A0A6C0HW58_9ZZZZ</name>
<dbReference type="InterPro" id="IPR031314">
    <property type="entry name" value="DNK_dom"/>
</dbReference>
<dbReference type="Gene3D" id="3.40.50.300">
    <property type="entry name" value="P-loop containing nucleotide triphosphate hydrolases"/>
    <property type="match status" value="1"/>
</dbReference>
<feature type="domain" description="Deoxynucleoside kinase" evidence="1">
    <location>
        <begin position="3"/>
        <end position="201"/>
    </location>
</feature>
<dbReference type="PANTHER" id="PTHR10513:SF35">
    <property type="entry name" value="DEOXYADENOSINE KINASE"/>
    <property type="match status" value="1"/>
</dbReference>
<dbReference type="InterPro" id="IPR027417">
    <property type="entry name" value="P-loop_NTPase"/>
</dbReference>
<dbReference type="InterPro" id="IPR002624">
    <property type="entry name" value="DCK/DGK"/>
</dbReference>
<proteinExistence type="predicted"/>
<protein>
    <recommendedName>
        <fullName evidence="1">Deoxynucleoside kinase domain-containing protein</fullName>
    </recommendedName>
</protein>
<dbReference type="SUPFAM" id="SSF52540">
    <property type="entry name" value="P-loop containing nucleoside triphosphate hydrolases"/>
    <property type="match status" value="1"/>
</dbReference>
<accession>A0A6C0HW58</accession>
<sequence>MLISIEGNIGSGKSTLVEYLKSINKYVFVDEPVNEWLSIKDKDGSNALECFYKNQKENAFCFQILAYITRLKKLMDKIKEYPSNVVIITERSIETDRNVFAKMLYEDGFISSIEWETYNYWFSTFKDVSKVDLIIYIKTSPEKCLERINKRNRAEETSIKVDYLVKCNKYHDDWLNDINNNNIITIDGHNSVDVIREKVIDILDNL</sequence>
<dbReference type="EMBL" id="MN740018">
    <property type="protein sequence ID" value="QHT84467.1"/>
    <property type="molecule type" value="Genomic_DNA"/>
</dbReference>
<evidence type="ECO:0000259" key="1">
    <source>
        <dbReference type="Pfam" id="PF01712"/>
    </source>
</evidence>
<dbReference type="Pfam" id="PF01712">
    <property type="entry name" value="dNK"/>
    <property type="match status" value="1"/>
</dbReference>
<reference evidence="2" key="1">
    <citation type="journal article" date="2020" name="Nature">
        <title>Giant virus diversity and host interactions through global metagenomics.</title>
        <authorList>
            <person name="Schulz F."/>
            <person name="Roux S."/>
            <person name="Paez-Espino D."/>
            <person name="Jungbluth S."/>
            <person name="Walsh D.A."/>
            <person name="Denef V.J."/>
            <person name="McMahon K.D."/>
            <person name="Konstantinidis K.T."/>
            <person name="Eloe-Fadrosh E.A."/>
            <person name="Kyrpides N.C."/>
            <person name="Woyke T."/>
        </authorList>
    </citation>
    <scope>NUCLEOTIDE SEQUENCE</scope>
    <source>
        <strain evidence="2">GVMAG-M-3300023184-177</strain>
    </source>
</reference>
<dbReference type="GO" id="GO:0005737">
    <property type="term" value="C:cytoplasm"/>
    <property type="evidence" value="ECO:0007669"/>
    <property type="project" value="TreeGrafter"/>
</dbReference>
<dbReference type="GO" id="GO:0005524">
    <property type="term" value="F:ATP binding"/>
    <property type="evidence" value="ECO:0007669"/>
    <property type="project" value="InterPro"/>
</dbReference>
<dbReference type="GO" id="GO:0019136">
    <property type="term" value="F:deoxynucleoside kinase activity"/>
    <property type="evidence" value="ECO:0007669"/>
    <property type="project" value="InterPro"/>
</dbReference>
<organism evidence="2">
    <name type="scientific">viral metagenome</name>
    <dbReference type="NCBI Taxonomy" id="1070528"/>
    <lineage>
        <taxon>unclassified sequences</taxon>
        <taxon>metagenomes</taxon>
        <taxon>organismal metagenomes</taxon>
    </lineage>
</organism>
<dbReference type="AlphaFoldDB" id="A0A6C0HW58"/>
<dbReference type="CDD" id="cd01673">
    <property type="entry name" value="dNK"/>
    <property type="match status" value="1"/>
</dbReference>